<dbReference type="Proteomes" id="UP000633263">
    <property type="component" value="Unassembled WGS sequence"/>
</dbReference>
<evidence type="ECO:0000313" key="2">
    <source>
        <dbReference type="Proteomes" id="UP000633263"/>
    </source>
</evidence>
<sequence>MGDFDLLARLGSDQQALALLEELEKVAPQIFEMSCHGERLKQVERALSLGRHSGLSHAEDQLLFATLTLLEGRTPDHYDYWSEVLRMVEEESITLGHALEQVMEERSDDPVIS</sequence>
<dbReference type="EMBL" id="BMNN01000001">
    <property type="protein sequence ID" value="GGI90279.1"/>
    <property type="molecule type" value="Genomic_DNA"/>
</dbReference>
<evidence type="ECO:0008006" key="3">
    <source>
        <dbReference type="Google" id="ProtNLM"/>
    </source>
</evidence>
<name>A0ABQ2CI98_9GAMM</name>
<evidence type="ECO:0000313" key="1">
    <source>
        <dbReference type="EMBL" id="GGI90279.1"/>
    </source>
</evidence>
<gene>
    <name evidence="1" type="ORF">GCM10009083_03320</name>
</gene>
<comment type="caution">
    <text evidence="1">The sequence shown here is derived from an EMBL/GenBank/DDBJ whole genome shotgun (WGS) entry which is preliminary data.</text>
</comment>
<proteinExistence type="predicted"/>
<reference evidence="2" key="1">
    <citation type="journal article" date="2019" name="Int. J. Syst. Evol. Microbiol.">
        <title>The Global Catalogue of Microorganisms (GCM) 10K type strain sequencing project: providing services to taxonomists for standard genome sequencing and annotation.</title>
        <authorList>
            <consortium name="The Broad Institute Genomics Platform"/>
            <consortium name="The Broad Institute Genome Sequencing Center for Infectious Disease"/>
            <person name="Wu L."/>
            <person name="Ma J."/>
        </authorList>
    </citation>
    <scope>NUCLEOTIDE SEQUENCE [LARGE SCALE GENOMIC DNA]</scope>
    <source>
        <strain evidence="2">JCM 11590</strain>
    </source>
</reference>
<keyword evidence="2" id="KW-1185">Reference proteome</keyword>
<protein>
    <recommendedName>
        <fullName evidence="3">DUF3775 domain-containing protein</fullName>
    </recommendedName>
</protein>
<dbReference type="RefSeq" id="WP_188634853.1">
    <property type="nucleotide sequence ID" value="NZ_BMNN01000001.1"/>
</dbReference>
<organism evidence="1 2">
    <name type="scientific">Halopseudomonas pertucinogena</name>
    <dbReference type="NCBI Taxonomy" id="86175"/>
    <lineage>
        <taxon>Bacteria</taxon>
        <taxon>Pseudomonadati</taxon>
        <taxon>Pseudomonadota</taxon>
        <taxon>Gammaproteobacteria</taxon>
        <taxon>Pseudomonadales</taxon>
        <taxon>Pseudomonadaceae</taxon>
        <taxon>Halopseudomonas</taxon>
    </lineage>
</organism>
<accession>A0ABQ2CI98</accession>